<evidence type="ECO:0000313" key="2">
    <source>
        <dbReference type="Proteomes" id="UP000077856"/>
    </source>
</evidence>
<dbReference type="EMBL" id="CP015506">
    <property type="protein sequence ID" value="AND39624.1"/>
    <property type="molecule type" value="Genomic_DNA"/>
</dbReference>
<dbReference type="eggNOG" id="ENOG5030DBD">
    <property type="taxonomic scope" value="Bacteria"/>
</dbReference>
<dbReference type="InterPro" id="IPR022555">
    <property type="entry name" value="DUF2577"/>
</dbReference>
<reference evidence="1 2" key="1">
    <citation type="submission" date="2016-04" db="EMBL/GenBank/DDBJ databases">
        <title>Complete genome sequence of Bacillus oceanisediminis strain 2691.</title>
        <authorList>
            <person name="Jeong H."/>
            <person name="Kim H.J."/>
            <person name="Lee D.-W."/>
        </authorList>
    </citation>
    <scope>NUCLEOTIDE SEQUENCE [LARGE SCALE GENOMIC DNA]</scope>
    <source>
        <strain evidence="1 2">2691</strain>
    </source>
</reference>
<dbReference type="Pfam" id="PF10844">
    <property type="entry name" value="DUF2577"/>
    <property type="match status" value="1"/>
</dbReference>
<name>A0A160MAQ2_9BACI</name>
<organism evidence="1 2">
    <name type="scientific">Cytobacillus oceanisediminis 2691</name>
    <dbReference type="NCBI Taxonomy" id="1196031"/>
    <lineage>
        <taxon>Bacteria</taxon>
        <taxon>Bacillati</taxon>
        <taxon>Bacillota</taxon>
        <taxon>Bacilli</taxon>
        <taxon>Bacillales</taxon>
        <taxon>Bacillaceae</taxon>
        <taxon>Cytobacillus</taxon>
    </lineage>
</organism>
<protein>
    <submittedName>
        <fullName evidence="1">Uncharacterized protein</fullName>
    </submittedName>
</protein>
<gene>
    <name evidence="1" type="ORF">A361_10905</name>
</gene>
<evidence type="ECO:0000313" key="1">
    <source>
        <dbReference type="EMBL" id="AND39624.1"/>
    </source>
</evidence>
<proteinExistence type="predicted"/>
<dbReference type="STRING" id="1196031.A361_10905"/>
<sequence length="107" mass="11828">MFERTDGDGAGQLAFVIRKYGYNKDIDLQFATVTAPLPGIKIKLDKSGLELDSSDVIVSHTLTEHTRKLVIDGVEKTVTVRTALKANDRVAVLSMDQVYFISDKVVE</sequence>
<accession>A0A160MAQ2</accession>
<dbReference type="Proteomes" id="UP000077856">
    <property type="component" value="Chromosome"/>
</dbReference>
<dbReference type="AlphaFoldDB" id="A0A160MAQ2"/>
<dbReference type="KEGG" id="bon:A361_10905"/>
<dbReference type="RefSeq" id="WP_019381945.1">
    <property type="nucleotide sequence ID" value="NZ_CP015506.1"/>
</dbReference>